<evidence type="ECO:0000259" key="5">
    <source>
        <dbReference type="PROSITE" id="PS50158"/>
    </source>
</evidence>
<feature type="domain" description="RRM" evidence="4">
    <location>
        <begin position="379"/>
        <end position="452"/>
    </location>
</feature>
<proteinExistence type="predicted"/>
<dbReference type="InterPro" id="IPR032675">
    <property type="entry name" value="LRR_dom_sf"/>
</dbReference>
<reference evidence="7" key="1">
    <citation type="submission" date="2016-11" db="UniProtKB">
        <authorList>
            <consortium name="WormBaseParasite"/>
        </authorList>
    </citation>
    <scope>IDENTIFICATION</scope>
</reference>
<dbReference type="WBParaSite" id="maker-uti_cns_0000321-snap-gene-0.3-mRNA-1">
    <property type="protein sequence ID" value="maker-uti_cns_0000321-snap-gene-0.3-mRNA-1"/>
    <property type="gene ID" value="maker-uti_cns_0000321-snap-gene-0.3"/>
</dbReference>
<feature type="region of interest" description="Disordered" evidence="3">
    <location>
        <begin position="574"/>
        <end position="594"/>
    </location>
</feature>
<dbReference type="Gene3D" id="4.10.60.10">
    <property type="entry name" value="Zinc finger, CCHC-type"/>
    <property type="match status" value="1"/>
</dbReference>
<dbReference type="InterPro" id="IPR001878">
    <property type="entry name" value="Znf_CCHC"/>
</dbReference>
<dbReference type="CDD" id="cd12373">
    <property type="entry name" value="RRM_SRSF3_like"/>
    <property type="match status" value="1"/>
</dbReference>
<dbReference type="SUPFAM" id="SSF52047">
    <property type="entry name" value="RNI-like"/>
    <property type="match status" value="1"/>
</dbReference>
<keyword evidence="6" id="KW-1185">Reference proteome</keyword>
<dbReference type="GO" id="GO:0008270">
    <property type="term" value="F:zinc ion binding"/>
    <property type="evidence" value="ECO:0007669"/>
    <property type="project" value="UniProtKB-KW"/>
</dbReference>
<dbReference type="Gene3D" id="3.30.70.330">
    <property type="match status" value="2"/>
</dbReference>
<dbReference type="InterPro" id="IPR000504">
    <property type="entry name" value="RRM_dom"/>
</dbReference>
<dbReference type="InterPro" id="IPR012677">
    <property type="entry name" value="Nucleotide-bd_a/b_plait_sf"/>
</dbReference>
<feature type="domain" description="CCHC-type" evidence="5">
    <location>
        <begin position="478"/>
        <end position="494"/>
    </location>
</feature>
<dbReference type="InterPro" id="IPR006553">
    <property type="entry name" value="Leu-rich_rpt_Cys-con_subtyp"/>
</dbReference>
<dbReference type="Proteomes" id="UP000095280">
    <property type="component" value="Unplaced"/>
</dbReference>
<dbReference type="FunFam" id="3.30.70.330:FF:001074">
    <property type="entry name" value="Splicing factor, arginine/serine-rich 7"/>
    <property type="match status" value="1"/>
</dbReference>
<keyword evidence="1" id="KW-0479">Metal-binding</keyword>
<dbReference type="GO" id="GO:0003723">
    <property type="term" value="F:RNA binding"/>
    <property type="evidence" value="ECO:0007669"/>
    <property type="project" value="UniProtKB-UniRule"/>
</dbReference>
<keyword evidence="2" id="KW-0694">RNA-binding</keyword>
<feature type="domain" description="CCHC-type" evidence="5">
    <location>
        <begin position="324"/>
        <end position="338"/>
    </location>
</feature>
<protein>
    <submittedName>
        <fullName evidence="7">CCHC-type domain-containing protein</fullName>
    </submittedName>
</protein>
<dbReference type="AlphaFoldDB" id="A0A1I8FY02"/>
<dbReference type="PROSITE" id="PS50102">
    <property type="entry name" value="RRM"/>
    <property type="match status" value="2"/>
</dbReference>
<dbReference type="CDD" id="cd00590">
    <property type="entry name" value="RRM_SF"/>
    <property type="match status" value="1"/>
</dbReference>
<evidence type="ECO:0000256" key="2">
    <source>
        <dbReference type="PROSITE-ProRule" id="PRU00176"/>
    </source>
</evidence>
<evidence type="ECO:0000256" key="3">
    <source>
        <dbReference type="SAM" id="MobiDB-lite"/>
    </source>
</evidence>
<dbReference type="Pfam" id="PF00098">
    <property type="entry name" value="zf-CCHC"/>
    <property type="match status" value="1"/>
</dbReference>
<dbReference type="SMART" id="SM00367">
    <property type="entry name" value="LRR_CC"/>
    <property type="match status" value="2"/>
</dbReference>
<feature type="region of interest" description="Disordered" evidence="3">
    <location>
        <begin position="446"/>
        <end position="476"/>
    </location>
</feature>
<keyword evidence="1" id="KW-0863">Zinc-finger</keyword>
<keyword evidence="1" id="KW-0862">Zinc</keyword>
<dbReference type="Gene3D" id="3.80.10.10">
    <property type="entry name" value="Ribonuclease Inhibitor"/>
    <property type="match status" value="1"/>
</dbReference>
<dbReference type="SUPFAM" id="SSF54928">
    <property type="entry name" value="RNA-binding domain, RBD"/>
    <property type="match status" value="2"/>
</dbReference>
<dbReference type="PROSITE" id="PS50158">
    <property type="entry name" value="ZF_CCHC"/>
    <property type="match status" value="2"/>
</dbReference>
<dbReference type="SMART" id="SM00343">
    <property type="entry name" value="ZnF_C2HC"/>
    <property type="match status" value="2"/>
</dbReference>
<evidence type="ECO:0000313" key="6">
    <source>
        <dbReference type="Proteomes" id="UP000095280"/>
    </source>
</evidence>
<evidence type="ECO:0000256" key="1">
    <source>
        <dbReference type="PROSITE-ProRule" id="PRU00047"/>
    </source>
</evidence>
<sequence>ISFQPAIFAYKRQLLLLAEAAAGAGDRLGPGLLQQSRGYFAWLVGVWNKVDRDRIKQVGPDHACAEWLLRNGASVVWADDRGATSDYNQLGGVPPDQRIQEILADTASLSSAGFPHLLGLSRLSSMRLKNCPYLDDSAFTYLADHCRLERLFVSQCPQVTPKGVLEMARIEGLRHLRLGQMASLGASDWARLSEQLVSKLPKCQLEQTSMAPSAASPARGCLGPVMKTRRSRATMHTTGAGCSSSMIRVSGLPPGASAADLERAFSRFGRVLSVWSPTVAVVIVEMSDHCAALEAVDRLDDSPLCGARARLELAAHCRGLVESCYDCGAEGHFAYGCPWAGAAGPAVEQLATEMSRQLVLHSGAAPSRSAAMSGMRLDCKIYVGELPRDASESELERAFKSFGRVRQVWIARNPPGFAFIEMDDPRDAEDAVRDLDGSTICGVRARVEMSSGRSRPKGFDRGGRDRGGPRRGFDPNDRCYDCGEKGHYAYNCPRKRGGGGGGRGGRSRSRSRSRSNDRDRRGRIFYCNKLLHQAQPSFARCTDQLEKDLSFDYLRIGAQPVLLGSQSQSLTASAKAQVSQRQQQLPLNSKSMLG</sequence>
<dbReference type="SMART" id="SM00360">
    <property type="entry name" value="RRM"/>
    <property type="match status" value="2"/>
</dbReference>
<feature type="compositionally biased region" description="Basic and acidic residues" evidence="3">
    <location>
        <begin position="457"/>
        <end position="476"/>
    </location>
</feature>
<evidence type="ECO:0000313" key="7">
    <source>
        <dbReference type="WBParaSite" id="maker-uti_cns_0000321-snap-gene-0.3-mRNA-1"/>
    </source>
</evidence>
<organism evidence="6 7">
    <name type="scientific">Macrostomum lignano</name>
    <dbReference type="NCBI Taxonomy" id="282301"/>
    <lineage>
        <taxon>Eukaryota</taxon>
        <taxon>Metazoa</taxon>
        <taxon>Spiralia</taxon>
        <taxon>Lophotrochozoa</taxon>
        <taxon>Platyhelminthes</taxon>
        <taxon>Rhabditophora</taxon>
        <taxon>Macrostomorpha</taxon>
        <taxon>Macrostomida</taxon>
        <taxon>Macrostomidae</taxon>
        <taxon>Macrostomum</taxon>
    </lineage>
</organism>
<dbReference type="PANTHER" id="PTHR23147">
    <property type="entry name" value="SERINE/ARGININE RICH SPLICING FACTOR"/>
    <property type="match status" value="1"/>
</dbReference>
<feature type="domain" description="RRM" evidence="4">
    <location>
        <begin position="245"/>
        <end position="316"/>
    </location>
</feature>
<evidence type="ECO:0000259" key="4">
    <source>
        <dbReference type="PROSITE" id="PS50102"/>
    </source>
</evidence>
<dbReference type="InterPro" id="IPR035979">
    <property type="entry name" value="RBD_domain_sf"/>
</dbReference>
<dbReference type="Pfam" id="PF00076">
    <property type="entry name" value="RRM_1"/>
    <property type="match status" value="2"/>
</dbReference>
<feature type="region of interest" description="Disordered" evidence="3">
    <location>
        <begin position="491"/>
        <end position="518"/>
    </location>
</feature>
<accession>A0A1I8FY02</accession>
<name>A0A1I8FY02_9PLAT</name>
<dbReference type="InterPro" id="IPR050907">
    <property type="entry name" value="SRSF"/>
</dbReference>